<comment type="similarity">
    <text evidence="1">Belongs to the aldehyde dehydrogenase family.</text>
</comment>
<proteinExistence type="inferred from homology"/>
<dbReference type="FunFam" id="3.40.605.10:FF:000026">
    <property type="entry name" value="Aldehyde dehydrogenase, putative"/>
    <property type="match status" value="1"/>
</dbReference>
<protein>
    <recommendedName>
        <fullName evidence="2">Aldehyde dehydrogenase domain-containing protein</fullName>
    </recommendedName>
</protein>
<dbReference type="PANTHER" id="PTHR42804:SF1">
    <property type="entry name" value="ALDEHYDE DEHYDROGENASE-RELATED"/>
    <property type="match status" value="1"/>
</dbReference>
<dbReference type="GO" id="GO:0016620">
    <property type="term" value="F:oxidoreductase activity, acting on the aldehyde or oxo group of donors, NAD or NADP as acceptor"/>
    <property type="evidence" value="ECO:0007669"/>
    <property type="project" value="InterPro"/>
</dbReference>
<dbReference type="KEGG" id="cohn:KCTCHS21_27370"/>
<accession>A0A3T1D5M5</accession>
<name>A0A3T1D5M5_9BACL</name>
<dbReference type="AlphaFoldDB" id="A0A3T1D5M5"/>
<dbReference type="InterPro" id="IPR016161">
    <property type="entry name" value="Ald_DH/histidinol_DH"/>
</dbReference>
<evidence type="ECO:0000313" key="3">
    <source>
        <dbReference type="EMBL" id="BBI33338.1"/>
    </source>
</evidence>
<evidence type="ECO:0000313" key="4">
    <source>
        <dbReference type="Proteomes" id="UP000289856"/>
    </source>
</evidence>
<feature type="domain" description="Aldehyde dehydrogenase" evidence="2">
    <location>
        <begin position="42"/>
        <end position="75"/>
    </location>
</feature>
<dbReference type="EMBL" id="AP019400">
    <property type="protein sequence ID" value="BBI33338.1"/>
    <property type="molecule type" value="Genomic_DNA"/>
</dbReference>
<dbReference type="Gene3D" id="3.40.309.10">
    <property type="entry name" value="Aldehyde Dehydrogenase, Chain A, domain 2"/>
    <property type="match status" value="1"/>
</dbReference>
<dbReference type="Proteomes" id="UP000289856">
    <property type="component" value="Chromosome"/>
</dbReference>
<sequence length="82" mass="8598">MAAAIAFSNTGQACHAGTRLLVPASRLGESKLLLVSAISSMHDEPKAPFGGFKNSGIGRDHGTYGIEEYLEPKVILGHSSVM</sequence>
<evidence type="ECO:0000256" key="1">
    <source>
        <dbReference type="ARBA" id="ARBA00009986"/>
    </source>
</evidence>
<dbReference type="PANTHER" id="PTHR42804">
    <property type="entry name" value="ALDEHYDE DEHYDROGENASE"/>
    <property type="match status" value="1"/>
</dbReference>
<gene>
    <name evidence="3" type="ORF">KCTCHS21_27370</name>
</gene>
<dbReference type="Pfam" id="PF00171">
    <property type="entry name" value="Aldedh"/>
    <property type="match status" value="1"/>
</dbReference>
<evidence type="ECO:0000259" key="2">
    <source>
        <dbReference type="Pfam" id="PF00171"/>
    </source>
</evidence>
<keyword evidence="4" id="KW-1185">Reference proteome</keyword>
<organism evidence="3 4">
    <name type="scientific">Cohnella abietis</name>
    <dbReference type="NCBI Taxonomy" id="2507935"/>
    <lineage>
        <taxon>Bacteria</taxon>
        <taxon>Bacillati</taxon>
        <taxon>Bacillota</taxon>
        <taxon>Bacilli</taxon>
        <taxon>Bacillales</taxon>
        <taxon>Paenibacillaceae</taxon>
        <taxon>Cohnella</taxon>
    </lineage>
</organism>
<reference evidence="3 4" key="1">
    <citation type="submission" date="2019-01" db="EMBL/GenBank/DDBJ databases">
        <title>Complete genome sequence of Cohnella hallensis HS21 isolated from Korean fir (Abies koreana) rhizospheric soil.</title>
        <authorList>
            <person name="Jiang L."/>
            <person name="Kang S.W."/>
            <person name="Kim S."/>
            <person name="Jung J."/>
            <person name="Kim C.Y."/>
            <person name="Kim D.H."/>
            <person name="Kim S.W."/>
            <person name="Lee J."/>
        </authorList>
    </citation>
    <scope>NUCLEOTIDE SEQUENCE [LARGE SCALE GENOMIC DNA]</scope>
    <source>
        <strain evidence="3 4">HS21</strain>
    </source>
</reference>
<dbReference type="OrthoDB" id="2936013at2"/>
<dbReference type="SUPFAM" id="SSF53720">
    <property type="entry name" value="ALDH-like"/>
    <property type="match status" value="1"/>
</dbReference>
<dbReference type="InterPro" id="IPR015590">
    <property type="entry name" value="Aldehyde_DH_dom"/>
</dbReference>
<dbReference type="InterPro" id="IPR016163">
    <property type="entry name" value="Ald_DH_C"/>
</dbReference>